<dbReference type="PANTHER" id="PTHR43238">
    <property type="entry name" value="GDP-L-FUCOSE SYNTHASE"/>
    <property type="match status" value="1"/>
</dbReference>
<evidence type="ECO:0000313" key="11">
    <source>
        <dbReference type="EMBL" id="WIW71096.1"/>
    </source>
</evidence>
<evidence type="ECO:0000256" key="5">
    <source>
        <dbReference type="ARBA" id="ARBA00023002"/>
    </source>
</evidence>
<feature type="binding site" evidence="9">
    <location>
        <position position="188"/>
    </location>
    <ligand>
        <name>substrate</name>
    </ligand>
</feature>
<feature type="binding site" evidence="9">
    <location>
        <position position="270"/>
    </location>
    <ligand>
        <name>substrate</name>
    </ligand>
</feature>
<evidence type="ECO:0000256" key="7">
    <source>
        <dbReference type="ARBA" id="ARBA00023268"/>
    </source>
</evidence>
<dbReference type="PANTHER" id="PTHR43238:SF1">
    <property type="entry name" value="GDP-L-FUCOSE SYNTHASE"/>
    <property type="match status" value="1"/>
</dbReference>
<keyword evidence="4 9" id="KW-0521">NADP</keyword>
<dbReference type="GO" id="GO:0016853">
    <property type="term" value="F:isomerase activity"/>
    <property type="evidence" value="ECO:0007669"/>
    <property type="project" value="UniProtKB-KW"/>
</dbReference>
<feature type="site" description="Important for catalytic activity" evidence="9">
    <location>
        <position position="110"/>
    </location>
</feature>
<comment type="function">
    <text evidence="9">Catalyzes the two-step NADP-dependent conversion of GDP-4-dehydro-6-deoxy-D-mannose to GDP-fucose, involving an epimerase and a reductase reaction.</text>
</comment>
<feature type="binding site" evidence="9">
    <location>
        <begin position="11"/>
        <end position="17"/>
    </location>
    <ligand>
        <name>NADP(+)</name>
        <dbReference type="ChEBI" id="CHEBI:58349"/>
    </ligand>
</feature>
<proteinExistence type="inferred from homology"/>
<feature type="binding site" evidence="9">
    <location>
        <position position="180"/>
    </location>
    <ligand>
        <name>NADP(+)</name>
        <dbReference type="ChEBI" id="CHEBI:58349"/>
    </ligand>
</feature>
<dbReference type="Gene3D" id="3.40.50.720">
    <property type="entry name" value="NAD(P)-binding Rossmann-like Domain"/>
    <property type="match status" value="1"/>
</dbReference>
<evidence type="ECO:0000256" key="2">
    <source>
        <dbReference type="ARBA" id="ARBA00005959"/>
    </source>
</evidence>
<dbReference type="Proteomes" id="UP001243623">
    <property type="component" value="Chromosome"/>
</dbReference>
<dbReference type="SUPFAM" id="SSF51735">
    <property type="entry name" value="NAD(P)-binding Rossmann-fold domains"/>
    <property type="match status" value="1"/>
</dbReference>
<keyword evidence="6 9" id="KW-0413">Isomerase</keyword>
<dbReference type="AlphaFoldDB" id="A0A9Y2AJA7"/>
<dbReference type="GO" id="GO:0050577">
    <property type="term" value="F:GDP-L-fucose synthase activity"/>
    <property type="evidence" value="ECO:0007669"/>
    <property type="project" value="UniProtKB-UniRule"/>
</dbReference>
<dbReference type="CDD" id="cd05239">
    <property type="entry name" value="GDP_FS_SDR_e"/>
    <property type="match status" value="1"/>
</dbReference>
<evidence type="ECO:0000256" key="8">
    <source>
        <dbReference type="ARBA" id="ARBA00051935"/>
    </source>
</evidence>
<comment type="catalytic activity">
    <reaction evidence="8 9">
        <text>GDP-beta-L-fucose + NADP(+) = GDP-4-dehydro-alpha-D-rhamnose + NADPH + H(+)</text>
        <dbReference type="Rhea" id="RHEA:18885"/>
        <dbReference type="ChEBI" id="CHEBI:15378"/>
        <dbReference type="ChEBI" id="CHEBI:57273"/>
        <dbReference type="ChEBI" id="CHEBI:57783"/>
        <dbReference type="ChEBI" id="CHEBI:57964"/>
        <dbReference type="ChEBI" id="CHEBI:58349"/>
        <dbReference type="EC" id="1.1.1.271"/>
    </reaction>
</comment>
<feature type="binding site" evidence="9">
    <location>
        <position position="203"/>
    </location>
    <ligand>
        <name>substrate</name>
    </ligand>
</feature>
<reference evidence="11" key="1">
    <citation type="submission" date="2023-03" db="EMBL/GenBank/DDBJ databases">
        <title>Selenobaculum gbiensis gen. nov. sp. nov., a new bacterium isolated from the gut microbiota of IBD patient.</title>
        <authorList>
            <person name="Yeo S."/>
            <person name="Park H."/>
            <person name="Huh C.S."/>
        </authorList>
    </citation>
    <scope>NUCLEOTIDE SEQUENCE</scope>
    <source>
        <strain evidence="11">ICN-92133</strain>
    </source>
</reference>
<sequence>MDKQAKIYVAGHRGLVGSALIRELHRQGYTNIVVKTHAELDLINQEAVNAFFMVEKPDYVFLSAAKVGGIGANSTYPAEFIYQNLMITTNIIHAAYKNNVKKLLFLGSSCIYPKMAEQPIKEESLLTGALESTNEAYALAKITGIKMCQAYNQQYGTKYISVMPTNLYGINDNFDLETSHVFPALIRKFHQAKINNEPIVTIWGTGAPIREFLFVDDLAEACIYLMNTYEEDKIVNIGTGVGVTIKELAESIMQVVGYKGELVFDTSKPDGTPIKINDVSYLNSLGWKAKVSLLDGIKRTYEWYKSKS</sequence>
<keyword evidence="7 9" id="KW-0511">Multifunctional enzyme</keyword>
<keyword evidence="12" id="KW-1185">Reference proteome</keyword>
<evidence type="ECO:0000259" key="10">
    <source>
        <dbReference type="Pfam" id="PF01370"/>
    </source>
</evidence>
<evidence type="ECO:0000256" key="6">
    <source>
        <dbReference type="ARBA" id="ARBA00023235"/>
    </source>
</evidence>
<dbReference type="Pfam" id="PF01370">
    <property type="entry name" value="Epimerase"/>
    <property type="match status" value="1"/>
</dbReference>
<dbReference type="RefSeq" id="WP_147666872.1">
    <property type="nucleotide sequence ID" value="NZ_CP120678.1"/>
</dbReference>
<feature type="binding site" evidence="9">
    <location>
        <begin position="106"/>
        <end position="109"/>
    </location>
    <ligand>
        <name>NADP(+)</name>
        <dbReference type="ChEBI" id="CHEBI:58349"/>
    </ligand>
</feature>
<dbReference type="InterPro" id="IPR001509">
    <property type="entry name" value="Epimerase_deHydtase"/>
</dbReference>
<feature type="binding site" evidence="9">
    <location>
        <position position="210"/>
    </location>
    <ligand>
        <name>substrate</name>
    </ligand>
</feature>
<organism evidence="11 12">
    <name type="scientific">Selenobaculum gibii</name>
    <dbReference type="NCBI Taxonomy" id="3054208"/>
    <lineage>
        <taxon>Bacteria</taxon>
        <taxon>Bacillati</taxon>
        <taxon>Bacillota</taxon>
        <taxon>Negativicutes</taxon>
        <taxon>Selenomonadales</taxon>
        <taxon>Selenomonadaceae</taxon>
        <taxon>Selenobaculum</taxon>
    </lineage>
</organism>
<dbReference type="InterPro" id="IPR036291">
    <property type="entry name" value="NAD(P)-bd_dom_sf"/>
</dbReference>
<evidence type="ECO:0000256" key="9">
    <source>
        <dbReference type="HAMAP-Rule" id="MF_00956"/>
    </source>
</evidence>
<feature type="site" description="Important for catalytic activity" evidence="9">
    <location>
        <position position="108"/>
    </location>
</feature>
<dbReference type="EC" id="1.1.1.271" evidence="3 9"/>
<feature type="binding site" evidence="9">
    <location>
        <begin position="164"/>
        <end position="167"/>
    </location>
    <ligand>
        <name>NADP(+)</name>
        <dbReference type="ChEBI" id="CHEBI:58349"/>
    </ligand>
</feature>
<accession>A0A9Y2AJA7</accession>
<name>A0A9Y2AJA7_9FIRM</name>
<dbReference type="GO" id="GO:0042351">
    <property type="term" value="P:'de novo' GDP-L-fucose biosynthetic process"/>
    <property type="evidence" value="ECO:0007669"/>
    <property type="project" value="UniProtKB-UniRule"/>
</dbReference>
<feature type="active site" description="Proton donor/acceptor" evidence="9">
    <location>
        <position position="137"/>
    </location>
</feature>
<comment type="pathway">
    <text evidence="1 9">Nucleotide-sugar biosynthesis; GDP-L-fucose biosynthesis via de novo pathway; GDP-L-fucose from GDP-alpha-D-mannose: step 2/2.</text>
</comment>
<protein>
    <recommendedName>
        <fullName evidence="3 9">GDP-L-fucose synthase</fullName>
        <ecNumber evidence="3 9">1.1.1.271</ecNumber>
    </recommendedName>
    <alternativeName>
        <fullName evidence="9">GDP-4-keto-6-deoxy-D-mannose-3,5-epimerase-4-reductase</fullName>
    </alternativeName>
</protein>
<evidence type="ECO:0000256" key="1">
    <source>
        <dbReference type="ARBA" id="ARBA00004883"/>
    </source>
</evidence>
<dbReference type="EMBL" id="CP120678">
    <property type="protein sequence ID" value="WIW71096.1"/>
    <property type="molecule type" value="Genomic_DNA"/>
</dbReference>
<dbReference type="Gene3D" id="3.90.25.10">
    <property type="entry name" value="UDP-galactose 4-epimerase, domain 1"/>
    <property type="match status" value="1"/>
</dbReference>
<dbReference type="KEGG" id="sgbi:P3F81_01855"/>
<evidence type="ECO:0000313" key="12">
    <source>
        <dbReference type="Proteomes" id="UP001243623"/>
    </source>
</evidence>
<comment type="similarity">
    <text evidence="2 9">Belongs to the NAD(P)-dependent epimerase/dehydratase family. Fucose synthase subfamily.</text>
</comment>
<dbReference type="FunFam" id="3.40.50.720:FF:000101">
    <property type="entry name" value="GDP-L-fucose synthase"/>
    <property type="match status" value="1"/>
</dbReference>
<dbReference type="HAMAP" id="MF_00956">
    <property type="entry name" value="GDP_fucose_synth"/>
    <property type="match status" value="1"/>
</dbReference>
<evidence type="ECO:0000256" key="3">
    <source>
        <dbReference type="ARBA" id="ARBA00012371"/>
    </source>
</evidence>
<evidence type="ECO:0000256" key="4">
    <source>
        <dbReference type="ARBA" id="ARBA00022857"/>
    </source>
</evidence>
<dbReference type="GO" id="GO:0070401">
    <property type="term" value="F:NADP+ binding"/>
    <property type="evidence" value="ECO:0007669"/>
    <property type="project" value="UniProtKB-UniRule"/>
</dbReference>
<feature type="binding site" evidence="9">
    <location>
        <position position="141"/>
    </location>
    <ligand>
        <name>NADP(+)</name>
        <dbReference type="ChEBI" id="CHEBI:58349"/>
    </ligand>
</feature>
<feature type="domain" description="NAD-dependent epimerase/dehydratase" evidence="10">
    <location>
        <begin position="7"/>
        <end position="238"/>
    </location>
</feature>
<gene>
    <name evidence="9" type="primary">fcl</name>
    <name evidence="11" type="ORF">P3F81_01855</name>
</gene>
<dbReference type="InterPro" id="IPR028614">
    <property type="entry name" value="GDP_fucose/colitose_synth"/>
</dbReference>
<keyword evidence="5 9" id="KW-0560">Oxidoreductase</keyword>